<keyword evidence="1" id="KW-0732">Signal</keyword>
<organism evidence="2 3">
    <name type="scientific">Gracilimonas sediminicola</name>
    <dbReference type="NCBI Taxonomy" id="2952158"/>
    <lineage>
        <taxon>Bacteria</taxon>
        <taxon>Pseudomonadati</taxon>
        <taxon>Balneolota</taxon>
        <taxon>Balneolia</taxon>
        <taxon>Balneolales</taxon>
        <taxon>Balneolaceae</taxon>
        <taxon>Gracilimonas</taxon>
    </lineage>
</organism>
<evidence type="ECO:0000313" key="2">
    <source>
        <dbReference type="EMBL" id="MCP9292076.1"/>
    </source>
</evidence>
<gene>
    <name evidence="2" type="ORF">NM125_10850</name>
</gene>
<evidence type="ECO:0000313" key="3">
    <source>
        <dbReference type="Proteomes" id="UP001139125"/>
    </source>
</evidence>
<comment type="caution">
    <text evidence="2">The sequence shown here is derived from an EMBL/GenBank/DDBJ whole genome shotgun (WGS) entry which is preliminary data.</text>
</comment>
<dbReference type="AlphaFoldDB" id="A0A9X2REK4"/>
<reference evidence="2" key="1">
    <citation type="submission" date="2022-06" db="EMBL/GenBank/DDBJ databases">
        <title>Gracilimonas sp. CAU 1638 isolated from sea sediment.</title>
        <authorList>
            <person name="Kim W."/>
        </authorList>
    </citation>
    <scope>NUCLEOTIDE SEQUENCE</scope>
    <source>
        <strain evidence="2">CAU 1638</strain>
    </source>
</reference>
<proteinExistence type="predicted"/>
<feature type="chain" id="PRO_5040855970" description="Lipoprotein" evidence="1">
    <location>
        <begin position="22"/>
        <end position="263"/>
    </location>
</feature>
<evidence type="ECO:0000256" key="1">
    <source>
        <dbReference type="SAM" id="SignalP"/>
    </source>
</evidence>
<keyword evidence="3" id="KW-1185">Reference proteome</keyword>
<protein>
    <recommendedName>
        <fullName evidence="4">Lipoprotein</fullName>
    </recommendedName>
</protein>
<sequence>MKYRITTFTCLLLSVSLFLFSCNTTNSDKNPPEMPPPESMKVDMSEMESASNKAVSKAAESNFNTALFAAGVAKVILEANLAVPRALMTAAQNKSAEAVNGNEWEWSYTTAANGENYGVRLTASVESTEEVTWNFYVTNSELGYDNQLFFTGTSDFDATSGSWTYFDLESGREVSVVTWERTESETSVELEVKSDRNDNLGDSISYEFDGTVKTVVFVDVSEDETTTISYNTETMTGFIISPNYNEGAKSCWDENLNNTTCSS</sequence>
<evidence type="ECO:0008006" key="4">
    <source>
        <dbReference type="Google" id="ProtNLM"/>
    </source>
</evidence>
<dbReference type="Proteomes" id="UP001139125">
    <property type="component" value="Unassembled WGS sequence"/>
</dbReference>
<feature type="signal peptide" evidence="1">
    <location>
        <begin position="1"/>
        <end position="21"/>
    </location>
</feature>
<dbReference type="RefSeq" id="WP_255134950.1">
    <property type="nucleotide sequence ID" value="NZ_JANDBC010000002.1"/>
</dbReference>
<accession>A0A9X2REK4</accession>
<name>A0A9X2REK4_9BACT</name>
<dbReference type="EMBL" id="JANDBC010000002">
    <property type="protein sequence ID" value="MCP9292076.1"/>
    <property type="molecule type" value="Genomic_DNA"/>
</dbReference>
<dbReference type="PROSITE" id="PS51257">
    <property type="entry name" value="PROKAR_LIPOPROTEIN"/>
    <property type="match status" value="1"/>
</dbReference>